<sequence>MSGSILSWVTRIHAFTDDVLADHDAVAVAQLIASGDVSPTEVLRAALARIDRVEPTLNGIAHDDRARAAVRAEEPLAPGAPFAGVPSLIKNNTDFKGMPTQQGSAAVPPTPAGSHEEFTEQFLSTGVNIVGASTLPAFGLTASTEFVDREPTRNPWNPEYSAGASSGGSATLVAAGAVPLAHGNDGGGSIRIPAAVCGLVGLKTTRNRIAPAKEMKDAPLDIVANGVLTRSVRDSAVFLAAAERYRPVPRLPRVGLVEGPSKRRLRVGLVTETLHGEQLDGDSQKELRRVAELVASLGHVVVEMPIPVDPSFEQHFVQYWRTLAFSLDYAGRYVVSRDFDRSKVDPFTHGLAKAFLRNFWRTPGALIALKRSARQYGEVFADWDVILSPTLGHTTPKLGWLDPGVPFDEAFDRLRSFVAYTPLNNASGGPAISLPLGRTSQDLPLGLHFSADHGDERTLLELAFELEAASPFARIQD</sequence>
<proteinExistence type="inferred from homology"/>
<dbReference type="InterPro" id="IPR020556">
    <property type="entry name" value="Amidase_CS"/>
</dbReference>
<organism evidence="3 4">
    <name type="scientific">Aeromicrobium flavum</name>
    <dbReference type="NCBI Taxonomy" id="416568"/>
    <lineage>
        <taxon>Bacteria</taxon>
        <taxon>Bacillati</taxon>
        <taxon>Actinomycetota</taxon>
        <taxon>Actinomycetes</taxon>
        <taxon>Propionibacteriales</taxon>
        <taxon>Nocardioidaceae</taxon>
        <taxon>Aeromicrobium</taxon>
    </lineage>
</organism>
<dbReference type="Gene3D" id="3.90.1300.10">
    <property type="entry name" value="Amidase signature (AS) domain"/>
    <property type="match status" value="1"/>
</dbReference>
<dbReference type="AlphaFoldDB" id="A0A512HVQ5"/>
<dbReference type="GO" id="GO:0003824">
    <property type="term" value="F:catalytic activity"/>
    <property type="evidence" value="ECO:0007669"/>
    <property type="project" value="InterPro"/>
</dbReference>
<evidence type="ECO:0000313" key="3">
    <source>
        <dbReference type="EMBL" id="GEO89500.1"/>
    </source>
</evidence>
<comment type="similarity">
    <text evidence="1">Belongs to the amidase family.</text>
</comment>
<dbReference type="NCBIfam" id="NF005899">
    <property type="entry name" value="PRK07869.1"/>
    <property type="match status" value="1"/>
</dbReference>
<dbReference type="InterPro" id="IPR023631">
    <property type="entry name" value="Amidase_dom"/>
</dbReference>
<dbReference type="PANTHER" id="PTHR11895">
    <property type="entry name" value="TRANSAMIDASE"/>
    <property type="match status" value="1"/>
</dbReference>
<dbReference type="PANTHER" id="PTHR11895:SF7">
    <property type="entry name" value="GLUTAMYL-TRNA(GLN) AMIDOTRANSFERASE SUBUNIT A, MITOCHONDRIAL"/>
    <property type="match status" value="1"/>
</dbReference>
<evidence type="ECO:0000256" key="1">
    <source>
        <dbReference type="ARBA" id="ARBA00009199"/>
    </source>
</evidence>
<keyword evidence="4" id="KW-1185">Reference proteome</keyword>
<accession>A0A512HVQ5</accession>
<dbReference type="InterPro" id="IPR036928">
    <property type="entry name" value="AS_sf"/>
</dbReference>
<name>A0A512HVQ5_9ACTN</name>
<dbReference type="SUPFAM" id="SSF75304">
    <property type="entry name" value="Amidase signature (AS) enzymes"/>
    <property type="match status" value="1"/>
</dbReference>
<evidence type="ECO:0000313" key="4">
    <source>
        <dbReference type="Proteomes" id="UP000321769"/>
    </source>
</evidence>
<evidence type="ECO:0000259" key="2">
    <source>
        <dbReference type="Pfam" id="PF01425"/>
    </source>
</evidence>
<dbReference type="InterPro" id="IPR000120">
    <property type="entry name" value="Amidase"/>
</dbReference>
<comment type="caution">
    <text evidence="3">The sequence shown here is derived from an EMBL/GenBank/DDBJ whole genome shotgun (WGS) entry which is preliminary data.</text>
</comment>
<protein>
    <submittedName>
        <fullName evidence="3">Putative amidase AmiC</fullName>
    </submittedName>
</protein>
<gene>
    <name evidence="3" type="ORF">AFL01nite_18270</name>
</gene>
<reference evidence="3 4" key="1">
    <citation type="submission" date="2019-07" db="EMBL/GenBank/DDBJ databases">
        <title>Whole genome shotgun sequence of Aeromicrobium flavum NBRC 107625.</title>
        <authorList>
            <person name="Hosoyama A."/>
            <person name="Uohara A."/>
            <person name="Ohji S."/>
            <person name="Ichikawa N."/>
        </authorList>
    </citation>
    <scope>NUCLEOTIDE SEQUENCE [LARGE SCALE GENOMIC DNA]</scope>
    <source>
        <strain evidence="3 4">NBRC 107625</strain>
    </source>
</reference>
<dbReference type="PROSITE" id="PS00571">
    <property type="entry name" value="AMIDASES"/>
    <property type="match status" value="1"/>
</dbReference>
<dbReference type="Pfam" id="PF01425">
    <property type="entry name" value="Amidase"/>
    <property type="match status" value="1"/>
</dbReference>
<feature type="domain" description="Amidase" evidence="2">
    <location>
        <begin position="41"/>
        <end position="460"/>
    </location>
</feature>
<dbReference type="Proteomes" id="UP000321769">
    <property type="component" value="Unassembled WGS sequence"/>
</dbReference>
<dbReference type="EMBL" id="BJZQ01000007">
    <property type="protein sequence ID" value="GEO89500.1"/>
    <property type="molecule type" value="Genomic_DNA"/>
</dbReference>